<proteinExistence type="predicted"/>
<dbReference type="OrthoDB" id="2491544at2"/>
<keyword evidence="1" id="KW-0812">Transmembrane</keyword>
<evidence type="ECO:0000313" key="3">
    <source>
        <dbReference type="EMBL" id="REK77698.1"/>
    </source>
</evidence>
<dbReference type="Pfam" id="PF00395">
    <property type="entry name" value="SLH"/>
    <property type="match status" value="3"/>
</dbReference>
<protein>
    <submittedName>
        <fullName evidence="3">S-layer homology domain-containing protein</fullName>
    </submittedName>
</protein>
<evidence type="ECO:0000259" key="2">
    <source>
        <dbReference type="PROSITE" id="PS51272"/>
    </source>
</evidence>
<feature type="domain" description="SLH" evidence="2">
    <location>
        <begin position="374"/>
        <end position="433"/>
    </location>
</feature>
<dbReference type="RefSeq" id="WP_116045491.1">
    <property type="nucleotide sequence ID" value="NZ_QUBQ01000001.1"/>
</dbReference>
<dbReference type="EMBL" id="QUBQ01000001">
    <property type="protein sequence ID" value="REK77698.1"/>
    <property type="molecule type" value="Genomic_DNA"/>
</dbReference>
<keyword evidence="1" id="KW-1133">Transmembrane helix</keyword>
<dbReference type="PANTHER" id="PTHR43308:SF5">
    <property type="entry name" value="S-LAYER PROTEIN _ PEPTIDOGLYCAN ENDO-BETA-N-ACETYLGLUCOSAMINIDASE"/>
    <property type="match status" value="1"/>
</dbReference>
<reference evidence="3 4" key="1">
    <citation type="submission" date="2018-08" db="EMBL/GenBank/DDBJ databases">
        <title>Paenibacillus sp. M4BSY-1, whole genome shotgun sequence.</title>
        <authorList>
            <person name="Tuo L."/>
        </authorList>
    </citation>
    <scope>NUCLEOTIDE SEQUENCE [LARGE SCALE GENOMIC DNA]</scope>
    <source>
        <strain evidence="3 4">M4BSY-1</strain>
    </source>
</reference>
<keyword evidence="1" id="KW-0472">Membrane</keyword>
<comment type="caution">
    <text evidence="3">The sequence shown here is derived from an EMBL/GenBank/DDBJ whole genome shotgun (WGS) entry which is preliminary data.</text>
</comment>
<organism evidence="3 4">
    <name type="scientific">Paenibacillus paeoniae</name>
    <dbReference type="NCBI Taxonomy" id="2292705"/>
    <lineage>
        <taxon>Bacteria</taxon>
        <taxon>Bacillati</taxon>
        <taxon>Bacillota</taxon>
        <taxon>Bacilli</taxon>
        <taxon>Bacillales</taxon>
        <taxon>Paenibacillaceae</taxon>
        <taxon>Paenibacillus</taxon>
    </lineage>
</organism>
<dbReference type="InterPro" id="IPR051465">
    <property type="entry name" value="Cell_Envelope_Struct_Comp"/>
</dbReference>
<dbReference type="Proteomes" id="UP000261905">
    <property type="component" value="Unassembled WGS sequence"/>
</dbReference>
<feature type="domain" description="SLH" evidence="2">
    <location>
        <begin position="249"/>
        <end position="307"/>
    </location>
</feature>
<sequence length="433" mass="46519">MDVKLRSYSAAGKIDDERTRGHGLLLCLAIAITLFTLPSGNEAAFAVPAEQSTTEFSASESTLPDFYTDIVTPSGNARLEFSKDEIASGMVRVATDQATAQFTLSNEVLMKLKKLSPDMTIVFATASETIAIPLSELRIDADVTVQVGREEASSKLAEVLAGLESGVKAGPIRFEVSDLGQQEGDGTFSRYVERRINLGLSKITDAATVLWWDEKRNELRYVPARFQNEGVNTVAVVNSRGDGLYLIVDDPISFTDMAGHWGRQDVERLAAKGIIQGRSAEQFDPSGSLTRAETAAMLIRALGIVPSDAGSSFSDIEDKGYETAVVAAQKAGLITGYSDGTFRPNEKVTREELAVMIARAIAYTGAAQNKATGNQHLSDADRISPWALEAAIQSFDLGIIKGDAVGSFRPQAAATRAEMAAMLSRMLQSLGFM</sequence>
<evidence type="ECO:0000313" key="4">
    <source>
        <dbReference type="Proteomes" id="UP000261905"/>
    </source>
</evidence>
<evidence type="ECO:0000256" key="1">
    <source>
        <dbReference type="SAM" id="Phobius"/>
    </source>
</evidence>
<accession>A0A371PND8</accession>
<dbReference type="PROSITE" id="PS51272">
    <property type="entry name" value="SLH"/>
    <property type="match status" value="3"/>
</dbReference>
<dbReference type="PANTHER" id="PTHR43308">
    <property type="entry name" value="OUTER MEMBRANE PROTEIN ALPHA-RELATED"/>
    <property type="match status" value="1"/>
</dbReference>
<dbReference type="AlphaFoldDB" id="A0A371PND8"/>
<gene>
    <name evidence="3" type="ORF">DX130_12105</name>
</gene>
<feature type="domain" description="SLH" evidence="2">
    <location>
        <begin position="308"/>
        <end position="371"/>
    </location>
</feature>
<feature type="transmembrane region" description="Helical" evidence="1">
    <location>
        <begin position="21"/>
        <end position="38"/>
    </location>
</feature>
<name>A0A371PND8_9BACL</name>
<dbReference type="InterPro" id="IPR001119">
    <property type="entry name" value="SLH_dom"/>
</dbReference>
<keyword evidence="4" id="KW-1185">Reference proteome</keyword>